<name>A0A7C9PGA5_9BURK</name>
<keyword evidence="3" id="KW-1185">Reference proteome</keyword>
<evidence type="ECO:0008006" key="4">
    <source>
        <dbReference type="Google" id="ProtNLM"/>
    </source>
</evidence>
<keyword evidence="1" id="KW-0732">Signal</keyword>
<dbReference type="AlphaFoldDB" id="A0A7C9PGA5"/>
<protein>
    <recommendedName>
        <fullName evidence="4">Autotransporter domain-containing protein</fullName>
    </recommendedName>
</protein>
<evidence type="ECO:0000313" key="3">
    <source>
        <dbReference type="Proteomes" id="UP000484255"/>
    </source>
</evidence>
<gene>
    <name evidence="2" type="ORF">G3A44_08105</name>
</gene>
<accession>A0A7C9PGA5</accession>
<dbReference type="RefSeq" id="WP_163457005.1">
    <property type="nucleotide sequence ID" value="NZ_JAAGOH010000007.1"/>
</dbReference>
<sequence length="394" mass="41886">MSSASSRRPVGPAWALAPLFLLLAAPAVQAQWRLGASYGLTRTDNYYKQPDAQAATVQQVQLDTGLTLRQGRHGLDLGVQAGHQRVSLGGQGLPTVGGQVHWTWTAPGGWSGAVGWTQRQSRYEPQASQTVVDQDSVVTSRSTQASLTWGADRLLQASLSGSQGSTAYDRASLSGQNTEVRALSLALRGRLGSDTTLSLTPGTTWNRSPASGQETRVQALNLALAWGGSAWISGNASLGRTLSELQPQGTEARSRVGGLGLTLKPSARLTSSLQWSRQVAVNALAPASTTGTEVTTDYQRASLTQNRSASVDWQLGHALGLSLSTQRADVSPLEGDRLTVPYRQTRHSLGAQWGIGRQGRLQCSLADVATTSSAATARVYDERLTQCSLGWQLR</sequence>
<organism evidence="2 3">
    <name type="scientific">Ideonella livida</name>
    <dbReference type="NCBI Taxonomy" id="2707176"/>
    <lineage>
        <taxon>Bacteria</taxon>
        <taxon>Pseudomonadati</taxon>
        <taxon>Pseudomonadota</taxon>
        <taxon>Betaproteobacteria</taxon>
        <taxon>Burkholderiales</taxon>
        <taxon>Sphaerotilaceae</taxon>
        <taxon>Ideonella</taxon>
    </lineage>
</organism>
<dbReference type="EMBL" id="JAAGOH010000007">
    <property type="protein sequence ID" value="NDY91155.1"/>
    <property type="molecule type" value="Genomic_DNA"/>
</dbReference>
<feature type="chain" id="PRO_5028860742" description="Autotransporter domain-containing protein" evidence="1">
    <location>
        <begin position="31"/>
        <end position="394"/>
    </location>
</feature>
<reference evidence="2 3" key="1">
    <citation type="submission" date="2020-02" db="EMBL/GenBank/DDBJ databases">
        <title>Ideonella bacterium strain TBM-1.</title>
        <authorList>
            <person name="Chen W.-M."/>
        </authorList>
    </citation>
    <scope>NUCLEOTIDE SEQUENCE [LARGE SCALE GENOMIC DNA]</scope>
    <source>
        <strain evidence="2 3">TBM-1</strain>
    </source>
</reference>
<proteinExistence type="predicted"/>
<evidence type="ECO:0000256" key="1">
    <source>
        <dbReference type="SAM" id="SignalP"/>
    </source>
</evidence>
<comment type="caution">
    <text evidence="2">The sequence shown here is derived from an EMBL/GenBank/DDBJ whole genome shotgun (WGS) entry which is preliminary data.</text>
</comment>
<feature type="signal peptide" evidence="1">
    <location>
        <begin position="1"/>
        <end position="30"/>
    </location>
</feature>
<evidence type="ECO:0000313" key="2">
    <source>
        <dbReference type="EMBL" id="NDY91155.1"/>
    </source>
</evidence>
<dbReference type="Proteomes" id="UP000484255">
    <property type="component" value="Unassembled WGS sequence"/>
</dbReference>